<feature type="compositionally biased region" description="Basic and acidic residues" evidence="1">
    <location>
        <begin position="306"/>
        <end position="322"/>
    </location>
</feature>
<keyword evidence="2" id="KW-0812">Transmembrane</keyword>
<dbReference type="Proteomes" id="UP001611339">
    <property type="component" value="Unassembled WGS sequence"/>
</dbReference>
<gene>
    <name evidence="3" type="ORF">ACH407_18840</name>
</gene>
<comment type="caution">
    <text evidence="3">The sequence shown here is derived from an EMBL/GenBank/DDBJ whole genome shotgun (WGS) entry which is preliminary data.</text>
</comment>
<keyword evidence="2" id="KW-0472">Membrane</keyword>
<accession>A0ABW7UBH7</accession>
<evidence type="ECO:0000313" key="4">
    <source>
        <dbReference type="Proteomes" id="UP001611339"/>
    </source>
</evidence>
<organism evidence="3 4">
    <name type="scientific">Streptomyces litmocidini</name>
    <dbReference type="NCBI Taxonomy" id="67318"/>
    <lineage>
        <taxon>Bacteria</taxon>
        <taxon>Bacillati</taxon>
        <taxon>Actinomycetota</taxon>
        <taxon>Actinomycetes</taxon>
        <taxon>Kitasatosporales</taxon>
        <taxon>Streptomycetaceae</taxon>
        <taxon>Streptomyces</taxon>
    </lineage>
</organism>
<feature type="transmembrane region" description="Helical" evidence="2">
    <location>
        <begin position="123"/>
        <end position="147"/>
    </location>
</feature>
<feature type="compositionally biased region" description="Low complexity" evidence="1">
    <location>
        <begin position="190"/>
        <end position="204"/>
    </location>
</feature>
<evidence type="ECO:0000313" key="3">
    <source>
        <dbReference type="EMBL" id="MFI1715615.1"/>
    </source>
</evidence>
<sequence>MADERYQWLDQEAAERLLRGEPVEAVDDRARAEAARLAEALGTARVPAVPPAERTELPGEAAALAAFRKATAERAAAAGASATAGATGPAPAGPATAGELGRIRLAPVTVPARRWGRSLRYGLAAAVAAVTVGGVAVAAGTGVLPLIGPAPASSVSAGETTDPLVSEEPGIREDPETPPTEPGDGGGPTPGSSPSADSGSTAPSPRAPDGHGTVTRPPGTPTPGRTTPGGDAAGTDSAAGREKALQACREYRTGKLDDTGRQQLLKTLRKGDTLRVYCDRILSGDTGTSGGGGRDSAGSGSEGDTGDGKGDSDDTSDGDRKSGSKGGSGSGSASAGGSGGLHGGTGNQNGGVRLDTGVTAVLPAGITVGTRLPLGV</sequence>
<protein>
    <submittedName>
        <fullName evidence="3">Uncharacterized protein</fullName>
    </submittedName>
</protein>
<feature type="compositionally biased region" description="Gly residues" evidence="1">
    <location>
        <begin position="324"/>
        <end position="349"/>
    </location>
</feature>
<proteinExistence type="predicted"/>
<dbReference type="EMBL" id="JBIRUI010000007">
    <property type="protein sequence ID" value="MFI1715615.1"/>
    <property type="molecule type" value="Genomic_DNA"/>
</dbReference>
<keyword evidence="4" id="KW-1185">Reference proteome</keyword>
<feature type="region of interest" description="Disordered" evidence="1">
    <location>
        <begin position="282"/>
        <end position="351"/>
    </location>
</feature>
<feature type="compositionally biased region" description="Low complexity" evidence="1">
    <location>
        <begin position="212"/>
        <end position="238"/>
    </location>
</feature>
<reference evidence="3 4" key="1">
    <citation type="submission" date="2024-10" db="EMBL/GenBank/DDBJ databases">
        <title>The Natural Products Discovery Center: Release of the First 8490 Sequenced Strains for Exploring Actinobacteria Biosynthetic Diversity.</title>
        <authorList>
            <person name="Kalkreuter E."/>
            <person name="Kautsar S.A."/>
            <person name="Yang D."/>
            <person name="Bader C.D."/>
            <person name="Teijaro C.N."/>
            <person name="Fluegel L."/>
            <person name="Davis C.M."/>
            <person name="Simpson J.R."/>
            <person name="Lauterbach L."/>
            <person name="Steele A.D."/>
            <person name="Gui C."/>
            <person name="Meng S."/>
            <person name="Li G."/>
            <person name="Viehrig K."/>
            <person name="Ye F."/>
            <person name="Su P."/>
            <person name="Kiefer A.F."/>
            <person name="Nichols A."/>
            <person name="Cepeda A.J."/>
            <person name="Yan W."/>
            <person name="Fan B."/>
            <person name="Jiang Y."/>
            <person name="Adhikari A."/>
            <person name="Zheng C.-J."/>
            <person name="Schuster L."/>
            <person name="Cowan T.M."/>
            <person name="Smanski M.J."/>
            <person name="Chevrette M.G."/>
            <person name="De Carvalho L.P.S."/>
            <person name="Shen B."/>
        </authorList>
    </citation>
    <scope>NUCLEOTIDE SEQUENCE [LARGE SCALE GENOMIC DNA]</scope>
    <source>
        <strain evidence="3 4">NPDC020602</strain>
    </source>
</reference>
<evidence type="ECO:0000256" key="1">
    <source>
        <dbReference type="SAM" id="MobiDB-lite"/>
    </source>
</evidence>
<feature type="region of interest" description="Disordered" evidence="1">
    <location>
        <begin position="150"/>
        <end position="243"/>
    </location>
</feature>
<evidence type="ECO:0000256" key="2">
    <source>
        <dbReference type="SAM" id="Phobius"/>
    </source>
</evidence>
<keyword evidence="2" id="KW-1133">Transmembrane helix</keyword>
<feature type="compositionally biased region" description="Gly residues" evidence="1">
    <location>
        <begin position="287"/>
        <end position="303"/>
    </location>
</feature>
<dbReference type="RefSeq" id="WP_398710283.1">
    <property type="nucleotide sequence ID" value="NZ_JBIRUI010000007.1"/>
</dbReference>
<name>A0ABW7UBH7_9ACTN</name>